<evidence type="ECO:0000256" key="9">
    <source>
        <dbReference type="SAM" id="MobiDB-lite"/>
    </source>
</evidence>
<keyword evidence="7 8" id="KW-0539">Nucleus</keyword>
<dbReference type="CDD" id="cd00086">
    <property type="entry name" value="homeodomain"/>
    <property type="match status" value="1"/>
</dbReference>
<dbReference type="PaxDb" id="2711-XP_006473564.1"/>
<dbReference type="InterPro" id="IPR006563">
    <property type="entry name" value="POX_dom"/>
</dbReference>
<keyword evidence="12" id="KW-1185">Reference proteome</keyword>
<keyword evidence="4 8" id="KW-0238">DNA-binding</keyword>
<evidence type="ECO:0000256" key="1">
    <source>
        <dbReference type="ARBA" id="ARBA00004123"/>
    </source>
</evidence>
<evidence type="ECO:0000313" key="12">
    <source>
        <dbReference type="Proteomes" id="UP000027120"/>
    </source>
</evidence>
<dbReference type="InterPro" id="IPR009057">
    <property type="entry name" value="Homeodomain-like_sf"/>
</dbReference>
<dbReference type="InterPro" id="IPR001356">
    <property type="entry name" value="HD"/>
</dbReference>
<dbReference type="AlphaFoldDB" id="A0A067HA84"/>
<dbReference type="SMR" id="A0A067HA84"/>
<dbReference type="GO" id="GO:0006355">
    <property type="term" value="P:regulation of DNA-templated transcription"/>
    <property type="evidence" value="ECO:0007669"/>
    <property type="project" value="InterPro"/>
</dbReference>
<evidence type="ECO:0000259" key="10">
    <source>
        <dbReference type="PROSITE" id="PS50071"/>
    </source>
</evidence>
<evidence type="ECO:0000256" key="5">
    <source>
        <dbReference type="ARBA" id="ARBA00023155"/>
    </source>
</evidence>
<proteinExistence type="inferred from homology"/>
<dbReference type="EMBL" id="KK784874">
    <property type="protein sequence ID" value="KDO84667.1"/>
    <property type="molecule type" value="Genomic_DNA"/>
</dbReference>
<dbReference type="SMART" id="SM00389">
    <property type="entry name" value="HOX"/>
    <property type="match status" value="1"/>
</dbReference>
<gene>
    <name evidence="11" type="ORF">CISIN_1g005863mg</name>
</gene>
<sequence>MATYNPSLSYQRECFSTPVPGDNKFSNCLDPTSSHPDNVNMYVNPASSTELYSEILSVGSSLSPRNCVEVPSTGGTNGKMFIPSTSDAVVLPSIDGQLNAGTGNVILTTQPSVLDGEQNFQCQGLSLSLSTQMTSAVSVPSFQHQYSNPRFSSFLRTHLSVPGKGTMPCQDNENETSKELRSSEGMLPGFQTEPPFNTQCSIGHNEMHSGTYQYEPIGFNSTILKSKHLKAAQQLLDEAVNIQKALKLPNSNKNDAKETDGRSSSMLPAFHGILSNPTESVSNSSSELSHAERQELLNKKTKLLSMLEEVDRGYKQYYHQMQIVASSFDMVAGHGAAKSYTVLALQTISRHFRSLRDAISDQIQVTGRSLGEQETSSNGQASIPRLRFVDHQSRQQRALQQLGVMRHAWRPQRGLPESSVSILRAWLFEHFLHPYPNDSEKIMLAKQTGLSKNQVANWFINARVRLWKPMIEEMYKEEFGDTEENSKSCLENANKASSQNSSAPENRGEELQDSLSSKSGRSIHDVMSDYIPDVEMNKPTASSLFQEGSHGDNVLNSGIMRLQNDQRPNINDHRLYASIPHNQNGNDVLMGASAATYGIQELRSYAISNQVSLALGLRHQGTDVFPVSAGNNIGGDKIVVSSEGHDTADYHCMDLGNQQDRFGNPQLLHDFVV</sequence>
<dbReference type="InterPro" id="IPR008422">
    <property type="entry name" value="KN_HD"/>
</dbReference>
<dbReference type="Pfam" id="PF07526">
    <property type="entry name" value="POX"/>
    <property type="match status" value="1"/>
</dbReference>
<feature type="DNA-binding region" description="Homeobox" evidence="8">
    <location>
        <begin position="408"/>
        <end position="470"/>
    </location>
</feature>
<evidence type="ECO:0000256" key="2">
    <source>
        <dbReference type="ARBA" id="ARBA00006454"/>
    </source>
</evidence>
<evidence type="ECO:0000256" key="6">
    <source>
        <dbReference type="ARBA" id="ARBA00023163"/>
    </source>
</evidence>
<name>A0A067HA84_CITSI</name>
<feature type="compositionally biased region" description="Low complexity" evidence="9">
    <location>
        <begin position="492"/>
        <end position="503"/>
    </location>
</feature>
<dbReference type="SMART" id="SM00574">
    <property type="entry name" value="POX"/>
    <property type="match status" value="1"/>
</dbReference>
<dbReference type="FunFam" id="1.10.10.60:FF:000083">
    <property type="entry name" value="BEL1-like homeodomain protein 4"/>
    <property type="match status" value="1"/>
</dbReference>
<dbReference type="GO" id="GO:0005634">
    <property type="term" value="C:nucleus"/>
    <property type="evidence" value="ECO:0000318"/>
    <property type="project" value="GO_Central"/>
</dbReference>
<evidence type="ECO:0000256" key="8">
    <source>
        <dbReference type="PROSITE-ProRule" id="PRU00108"/>
    </source>
</evidence>
<feature type="region of interest" description="Disordered" evidence="9">
    <location>
        <begin position="250"/>
        <end position="292"/>
    </location>
</feature>
<dbReference type="GO" id="GO:0003677">
    <property type="term" value="F:DNA binding"/>
    <property type="evidence" value="ECO:0007669"/>
    <property type="project" value="UniProtKB-UniRule"/>
</dbReference>
<feature type="compositionally biased region" description="Low complexity" evidence="9">
    <location>
        <begin position="274"/>
        <end position="288"/>
    </location>
</feature>
<keyword evidence="6" id="KW-0804">Transcription</keyword>
<organism evidence="11 12">
    <name type="scientific">Citrus sinensis</name>
    <name type="common">Sweet orange</name>
    <name type="synonym">Citrus aurantium var. sinensis</name>
    <dbReference type="NCBI Taxonomy" id="2711"/>
    <lineage>
        <taxon>Eukaryota</taxon>
        <taxon>Viridiplantae</taxon>
        <taxon>Streptophyta</taxon>
        <taxon>Embryophyta</taxon>
        <taxon>Tracheophyta</taxon>
        <taxon>Spermatophyta</taxon>
        <taxon>Magnoliopsida</taxon>
        <taxon>eudicotyledons</taxon>
        <taxon>Gunneridae</taxon>
        <taxon>Pentapetalae</taxon>
        <taxon>rosids</taxon>
        <taxon>malvids</taxon>
        <taxon>Sapindales</taxon>
        <taxon>Rutaceae</taxon>
        <taxon>Aurantioideae</taxon>
        <taxon>Citrus</taxon>
    </lineage>
</organism>
<accession>A0A067HA84</accession>
<evidence type="ECO:0000256" key="3">
    <source>
        <dbReference type="ARBA" id="ARBA00023015"/>
    </source>
</evidence>
<feature type="region of interest" description="Disordered" evidence="9">
    <location>
        <begin position="481"/>
        <end position="522"/>
    </location>
</feature>
<evidence type="ECO:0000256" key="4">
    <source>
        <dbReference type="ARBA" id="ARBA00023125"/>
    </source>
</evidence>
<dbReference type="Proteomes" id="UP000027120">
    <property type="component" value="Unassembled WGS sequence"/>
</dbReference>
<keyword evidence="3" id="KW-0805">Transcription regulation</keyword>
<keyword evidence="5 8" id="KW-0371">Homeobox</keyword>
<evidence type="ECO:0000313" key="11">
    <source>
        <dbReference type="EMBL" id="KDO84667.1"/>
    </source>
</evidence>
<evidence type="ECO:0000256" key="7">
    <source>
        <dbReference type="ARBA" id="ARBA00023242"/>
    </source>
</evidence>
<dbReference type="PROSITE" id="PS50071">
    <property type="entry name" value="HOMEOBOX_2"/>
    <property type="match status" value="1"/>
</dbReference>
<protein>
    <recommendedName>
        <fullName evidence="10">Homeobox domain-containing protein</fullName>
    </recommendedName>
</protein>
<comment type="similarity">
    <text evidence="2">Belongs to the TALE/BELL homeobox family.</text>
</comment>
<dbReference type="eggNOG" id="KOG0773">
    <property type="taxonomic scope" value="Eukaryota"/>
</dbReference>
<dbReference type="Gene3D" id="1.10.10.60">
    <property type="entry name" value="Homeodomain-like"/>
    <property type="match status" value="1"/>
</dbReference>
<dbReference type="PANTHER" id="PTHR11850">
    <property type="entry name" value="HOMEOBOX PROTEIN TRANSCRIPTION FACTORS"/>
    <property type="match status" value="1"/>
</dbReference>
<comment type="subcellular location">
    <subcellularLocation>
        <location evidence="1 8">Nucleus</location>
    </subcellularLocation>
</comment>
<dbReference type="SUPFAM" id="SSF46689">
    <property type="entry name" value="Homeodomain-like"/>
    <property type="match status" value="1"/>
</dbReference>
<feature type="domain" description="Homeobox" evidence="10">
    <location>
        <begin position="406"/>
        <end position="469"/>
    </location>
</feature>
<dbReference type="InterPro" id="IPR050224">
    <property type="entry name" value="TALE_homeobox"/>
</dbReference>
<reference evidence="11 12" key="1">
    <citation type="submission" date="2014-04" db="EMBL/GenBank/DDBJ databases">
        <authorList>
            <consortium name="International Citrus Genome Consortium"/>
            <person name="Gmitter F."/>
            <person name="Chen C."/>
            <person name="Farmerie W."/>
            <person name="Harkins T."/>
            <person name="Desany B."/>
            <person name="Mohiuddin M."/>
            <person name="Kodira C."/>
            <person name="Borodovsky M."/>
            <person name="Lomsadze A."/>
            <person name="Burns P."/>
            <person name="Jenkins J."/>
            <person name="Prochnik S."/>
            <person name="Shu S."/>
            <person name="Chapman J."/>
            <person name="Pitluck S."/>
            <person name="Schmutz J."/>
            <person name="Rokhsar D."/>
        </authorList>
    </citation>
    <scope>NUCLEOTIDE SEQUENCE</scope>
</reference>
<dbReference type="Pfam" id="PF05920">
    <property type="entry name" value="Homeobox_KN"/>
    <property type="match status" value="1"/>
</dbReference>